<dbReference type="Proteomes" id="UP001145114">
    <property type="component" value="Unassembled WGS sequence"/>
</dbReference>
<evidence type="ECO:0000313" key="1">
    <source>
        <dbReference type="EMBL" id="KAJ1679127.1"/>
    </source>
</evidence>
<organism evidence="1 2">
    <name type="scientific">Spiromyces aspiralis</name>
    <dbReference type="NCBI Taxonomy" id="68401"/>
    <lineage>
        <taxon>Eukaryota</taxon>
        <taxon>Fungi</taxon>
        <taxon>Fungi incertae sedis</taxon>
        <taxon>Zoopagomycota</taxon>
        <taxon>Kickxellomycotina</taxon>
        <taxon>Kickxellomycetes</taxon>
        <taxon>Kickxellales</taxon>
        <taxon>Kickxellaceae</taxon>
        <taxon>Spiromyces</taxon>
    </lineage>
</organism>
<sequence length="225" mass="24844">METAAAAAIQGMKGGGPTIYGGSVGVALIQARSYGSKKKKDKKKSKGISDHDEEMYVGEGQGKEGDDMMALDLDKTAERMSKDVERLGREFQVMRAGRANPAILDQIRVSIEGSLMKLSELAMVSMKDAHTLLVIPHDEEMLKAIEKAIWESGLGLNPMPQKNGLKVPVPKATKETRQKLVKEIAAMAEKTRVHIRKHRQDAMKKLKTDSKEGMSKDEVKQWEKA</sequence>
<reference evidence="1" key="1">
    <citation type="submission" date="2022-06" db="EMBL/GenBank/DDBJ databases">
        <title>Phylogenomic reconstructions and comparative analyses of Kickxellomycotina fungi.</title>
        <authorList>
            <person name="Reynolds N.K."/>
            <person name="Stajich J.E."/>
            <person name="Barry K."/>
            <person name="Grigoriev I.V."/>
            <person name="Crous P."/>
            <person name="Smith M.E."/>
        </authorList>
    </citation>
    <scope>NUCLEOTIDE SEQUENCE</scope>
    <source>
        <strain evidence="1">RSA 2271</strain>
    </source>
</reference>
<proteinExistence type="predicted"/>
<accession>A0ACC1HSB4</accession>
<feature type="non-terminal residue" evidence="1">
    <location>
        <position position="225"/>
    </location>
</feature>
<protein>
    <submittedName>
        <fullName evidence="1">Uncharacterized protein</fullName>
    </submittedName>
</protein>
<comment type="caution">
    <text evidence="1">The sequence shown here is derived from an EMBL/GenBank/DDBJ whole genome shotgun (WGS) entry which is preliminary data.</text>
</comment>
<evidence type="ECO:0000313" key="2">
    <source>
        <dbReference type="Proteomes" id="UP001145114"/>
    </source>
</evidence>
<name>A0ACC1HSB4_9FUNG</name>
<keyword evidence="2" id="KW-1185">Reference proteome</keyword>
<gene>
    <name evidence="1" type="ORF">EV182_002675</name>
</gene>
<dbReference type="EMBL" id="JAMZIH010000582">
    <property type="protein sequence ID" value="KAJ1679127.1"/>
    <property type="molecule type" value="Genomic_DNA"/>
</dbReference>